<comment type="caution">
    <text evidence="5">The sequence shown here is derived from an EMBL/GenBank/DDBJ whole genome shotgun (WGS) entry which is preliminary data.</text>
</comment>
<dbReference type="PANTHER" id="PTHR43794">
    <property type="entry name" value="AMINOHYDROLASE SSNA-RELATED"/>
    <property type="match status" value="1"/>
</dbReference>
<evidence type="ECO:0000313" key="6">
    <source>
        <dbReference type="Proteomes" id="UP000601435"/>
    </source>
</evidence>
<dbReference type="GO" id="GO:0046872">
    <property type="term" value="F:metal ion binding"/>
    <property type="evidence" value="ECO:0007669"/>
    <property type="project" value="UniProtKB-KW"/>
</dbReference>
<dbReference type="SUPFAM" id="SSF51338">
    <property type="entry name" value="Composite domain of metallo-dependent hydrolases"/>
    <property type="match status" value="1"/>
</dbReference>
<reference evidence="5" key="1">
    <citation type="submission" date="2021-02" db="EMBL/GenBank/DDBJ databases">
        <authorList>
            <person name="Dougan E. K."/>
            <person name="Rhodes N."/>
            <person name="Thang M."/>
            <person name="Chan C."/>
        </authorList>
    </citation>
    <scope>NUCLEOTIDE SEQUENCE</scope>
</reference>
<dbReference type="AlphaFoldDB" id="A0A813AQ82"/>
<dbReference type="GO" id="GO:0019239">
    <property type="term" value="F:deaminase activity"/>
    <property type="evidence" value="ECO:0007669"/>
    <property type="project" value="UniProtKB-ARBA"/>
</dbReference>
<evidence type="ECO:0000313" key="5">
    <source>
        <dbReference type="EMBL" id="CAE7877038.1"/>
    </source>
</evidence>
<dbReference type="SUPFAM" id="SSF51556">
    <property type="entry name" value="Metallo-dependent hydrolases"/>
    <property type="match status" value="1"/>
</dbReference>
<dbReference type="FunFam" id="3.20.20.140:FF:000014">
    <property type="entry name" value="5-methylthioadenosine/S-adenosylhomocysteine deaminase"/>
    <property type="match status" value="1"/>
</dbReference>
<dbReference type="Proteomes" id="UP000601435">
    <property type="component" value="Unassembled WGS sequence"/>
</dbReference>
<dbReference type="EMBL" id="CAJNJA010062631">
    <property type="protein sequence ID" value="CAE7877038.1"/>
    <property type="molecule type" value="Genomic_DNA"/>
</dbReference>
<name>A0A813AQ82_9DINO</name>
<dbReference type="PANTHER" id="PTHR43794:SF11">
    <property type="entry name" value="AMIDOHYDROLASE-RELATED DOMAIN-CONTAINING PROTEIN"/>
    <property type="match status" value="1"/>
</dbReference>
<dbReference type="InterPro" id="IPR032466">
    <property type="entry name" value="Metal_Hydrolase"/>
</dbReference>
<feature type="domain" description="Amidohydrolase-related" evidence="4">
    <location>
        <begin position="69"/>
        <end position="428"/>
    </location>
</feature>
<evidence type="ECO:0000256" key="3">
    <source>
        <dbReference type="ARBA" id="ARBA00022833"/>
    </source>
</evidence>
<dbReference type="CDD" id="cd01298">
    <property type="entry name" value="ATZ_TRZ_like"/>
    <property type="match status" value="1"/>
</dbReference>
<dbReference type="InterPro" id="IPR006680">
    <property type="entry name" value="Amidohydro-rel"/>
</dbReference>
<evidence type="ECO:0000259" key="4">
    <source>
        <dbReference type="Pfam" id="PF01979"/>
    </source>
</evidence>
<sequence>MAYPHPESAEAKKRSLHVRARWVATAEPGDPDVLEDRVISVDLASGKITALTPASEFSGTADMHLTDHLVIPGLVNAHTHTPMSLLRGYADDLPLNEWLFQHIFPTEGKFVFDAPLEEAEEFVRLGSELACYEMLKTGTTLFNDMYFHGDVTANVARKAGMKAVLTKAGLLFFGDDALFSELVGSNTKFCAELISSEDKAIRPSLLPHSVYMVPKEKLQEVKQAYDKACNGAHVVIHTHVHETKKEIADVFERTGQSALQILDDLGMLNSRTVAAHCVHMTDEEIALMAKCGASVAHCPRSNLKLGSGIARTADMLKNGVNVCLGTDGASSNNTLDMLTEMQYASMVAKGFTGDPTVLSAREVLEMATLRGARALGLEAETGSIKVGKAADLVAVDLGRLEASPIYDPLGQLVYTNSRQVSHVWIDGKCIVQDGTVLTLLSMDMSAIEPPEEEAAEPEPVEGDETELVTGLKLPLKPNDVGRIWALQDYAAQSKILTELLGLEGAHPNVARREIVCDFHLFNLSHAKMLCLTQRQGAVFHAIMTVILDMAKQGSEDSEARMLYMAAAAGRIAALNVVAATCFDTRAAAEFAAMKACVLQGLVTVVQGLAIFGAGEALCSLSREKHRFGPVVGPNKARRLTDYATTTLFKLPAQGSPPGELVEAGPDLQVPSSRASLTIFRPPLLALFAIGVTLCFAAEGTLLIRSSSTDLRQVLYEDSTFEVAAGPFEILLSRFGRQCSAILLASSSFQRVAHVAVMACNFLFAGVPHASPLEPDILLHDSYADQVDPLDSVRVFNCYKSATCDRMIGDRRARNFREEPCKDLRIAITDRKDFYHQLAAEPRRATSRGRSLLVEPEVATCAHRNFLIDRGLLQEGQEGEEKARVAGAELQARQAGIVTAGWLSSFLYRRPLMAVFFKAFALVDASQLEALAPVRRRHSSRLCALLCLAPFGSSISMSSGRCQTTSLCDALSARGWVVGHLGLAFSPHYDLSCQTFFLWLLHMLETSGVDALYFRPPRPLFPGRLGRLFRLFVSLLALLRIPSCGLATCLHMPHSVFVKATRVRALCLLEQPGTSLMRRLPSWQRASSKPYVLEVFTSVAQPSYPAGSTVSWRTALLPKLLGQSAPEPLRFMPQLKGALCTPTLVEAIADVFSRGLRKKILAGRAFDCDAYGLERVLVNDVALSLDSLDWTLTSARDHESHISCLESSAYLRCAIGKGRSRSRALTKVDQPQLVQTIILAFSSMTKWTKDQR</sequence>
<keyword evidence="3" id="KW-0862">Zinc</keyword>
<dbReference type="OrthoDB" id="194468at2759"/>
<evidence type="ECO:0000256" key="1">
    <source>
        <dbReference type="ARBA" id="ARBA00022723"/>
    </source>
</evidence>
<proteinExistence type="predicted"/>
<accession>A0A813AQ82</accession>
<dbReference type="InterPro" id="IPR011059">
    <property type="entry name" value="Metal-dep_hydrolase_composite"/>
</dbReference>
<protein>
    <submittedName>
        <fullName evidence="5">MtaD protein</fullName>
    </submittedName>
</protein>
<keyword evidence="6" id="KW-1185">Reference proteome</keyword>
<keyword evidence="2" id="KW-0378">Hydrolase</keyword>
<dbReference type="Gene3D" id="3.20.20.140">
    <property type="entry name" value="Metal-dependent hydrolases"/>
    <property type="match status" value="1"/>
</dbReference>
<dbReference type="GO" id="GO:0016814">
    <property type="term" value="F:hydrolase activity, acting on carbon-nitrogen (but not peptide) bonds, in cyclic amidines"/>
    <property type="evidence" value="ECO:0007669"/>
    <property type="project" value="UniProtKB-ARBA"/>
</dbReference>
<dbReference type="Pfam" id="PF01979">
    <property type="entry name" value="Amidohydro_1"/>
    <property type="match status" value="1"/>
</dbReference>
<feature type="non-terminal residue" evidence="5">
    <location>
        <position position="1251"/>
    </location>
</feature>
<keyword evidence="1" id="KW-0479">Metal-binding</keyword>
<gene>
    <name evidence="5" type="primary">mtaD</name>
    <name evidence="5" type="ORF">SNEC2469_LOCUS28629</name>
</gene>
<dbReference type="Gene3D" id="2.30.40.10">
    <property type="entry name" value="Urease, subunit C, domain 1"/>
    <property type="match status" value="1"/>
</dbReference>
<dbReference type="InterPro" id="IPR050287">
    <property type="entry name" value="MTA/SAH_deaminase"/>
</dbReference>
<evidence type="ECO:0000256" key="2">
    <source>
        <dbReference type="ARBA" id="ARBA00022801"/>
    </source>
</evidence>
<organism evidence="5 6">
    <name type="scientific">Symbiodinium necroappetens</name>
    <dbReference type="NCBI Taxonomy" id="1628268"/>
    <lineage>
        <taxon>Eukaryota</taxon>
        <taxon>Sar</taxon>
        <taxon>Alveolata</taxon>
        <taxon>Dinophyceae</taxon>
        <taxon>Suessiales</taxon>
        <taxon>Symbiodiniaceae</taxon>
        <taxon>Symbiodinium</taxon>
    </lineage>
</organism>